<feature type="domain" description="Calx-beta" evidence="4">
    <location>
        <begin position="35"/>
        <end position="70"/>
    </location>
</feature>
<keyword evidence="5" id="KW-0675">Receptor</keyword>
<dbReference type="GO" id="GO:0007605">
    <property type="term" value="P:sensory perception of sound"/>
    <property type="evidence" value="ECO:0007669"/>
    <property type="project" value="TreeGrafter"/>
</dbReference>
<dbReference type="Proteomes" id="UP000233556">
    <property type="component" value="Unassembled WGS sequence"/>
</dbReference>
<dbReference type="EMBL" id="KZ514102">
    <property type="protein sequence ID" value="PKU30720.1"/>
    <property type="molecule type" value="Genomic_DNA"/>
</dbReference>
<dbReference type="SUPFAM" id="SSF141072">
    <property type="entry name" value="CalX-like"/>
    <property type="match status" value="1"/>
</dbReference>
<organism evidence="5 6">
    <name type="scientific">Limosa lapponica baueri</name>
    <dbReference type="NCBI Taxonomy" id="1758121"/>
    <lineage>
        <taxon>Eukaryota</taxon>
        <taxon>Metazoa</taxon>
        <taxon>Chordata</taxon>
        <taxon>Craniata</taxon>
        <taxon>Vertebrata</taxon>
        <taxon>Euteleostomi</taxon>
        <taxon>Archelosauria</taxon>
        <taxon>Archosauria</taxon>
        <taxon>Dinosauria</taxon>
        <taxon>Saurischia</taxon>
        <taxon>Theropoda</taxon>
        <taxon>Coelurosauria</taxon>
        <taxon>Aves</taxon>
        <taxon>Neognathae</taxon>
        <taxon>Neoaves</taxon>
        <taxon>Charadriiformes</taxon>
        <taxon>Scolopacidae</taxon>
        <taxon>Limosa</taxon>
    </lineage>
</organism>
<feature type="domain" description="Calx-beta" evidence="4">
    <location>
        <begin position="247"/>
        <end position="297"/>
    </location>
</feature>
<keyword evidence="2" id="KW-0677">Repeat</keyword>
<protein>
    <submittedName>
        <fullName evidence="5">G-protein coupled receptor 98</fullName>
    </submittedName>
</protein>
<dbReference type="GO" id="GO:0001965">
    <property type="term" value="F:G-protein alpha-subunit binding"/>
    <property type="evidence" value="ECO:0007669"/>
    <property type="project" value="TreeGrafter"/>
</dbReference>
<dbReference type="Pfam" id="PF03160">
    <property type="entry name" value="Calx-beta"/>
    <property type="match status" value="2"/>
</dbReference>
<sequence>MPNEVTELIRYRVKGDEKFQLILTNPSLGLELGESTTVEEANTTVYLKVSRSNGLNVSVSVEWETLSDTAFGITLNVALFPRGGITYLVVSLSNASQSMLLYQWLNNEFRNLHQLPAKEIKHMEAWISGSDIYLITAKESGNSSEIFVWETGQSTFRHFQSLPVCAVRNIHVFMPPSGLVHILLSGKDTTALYSWNSEGNQFSAMLEAPHADHVTSATARSLNSSKSLIVLSVDSSSQIYELTTISNQSDFIPSSGELIFEPGDMEAVIAVNILDDMVPEEEECFKVWLKNPKGGAEIGVHGFVNIIIPSNDNAYGVIAFAQSSLFKQVEEMEQDSLITLNIERLIGTYGRVTVEWIANGSISDVFPASGMVCNHITDVREALIVLS</sequence>
<reference evidence="6" key="2">
    <citation type="submission" date="2017-12" db="EMBL/GenBank/DDBJ databases">
        <title>Genome sequence of the Bar-tailed Godwit (Limosa lapponica baueri).</title>
        <authorList>
            <person name="Lima N.C.B."/>
            <person name="Parody-Merino A.M."/>
            <person name="Battley P.F."/>
            <person name="Fidler A.E."/>
            <person name="Prosdocimi F."/>
        </authorList>
    </citation>
    <scope>NUCLEOTIDE SEQUENCE [LARGE SCALE GENOMIC DNA]</scope>
</reference>
<dbReference type="FunFam" id="2.60.40.2030:FF:000048">
    <property type="entry name" value="Adhesion G-protein coupled receptor V1"/>
    <property type="match status" value="1"/>
</dbReference>
<dbReference type="AlphaFoldDB" id="A0A2I0TAA1"/>
<dbReference type="PANTHER" id="PTHR46682">
    <property type="entry name" value="ADHESION G-PROTEIN COUPLED RECEPTOR V1"/>
    <property type="match status" value="1"/>
</dbReference>
<keyword evidence="6" id="KW-1185">Reference proteome</keyword>
<dbReference type="PROSITE" id="PS50912">
    <property type="entry name" value="EAR"/>
    <property type="match status" value="1"/>
</dbReference>
<dbReference type="GO" id="GO:0032420">
    <property type="term" value="C:stereocilium"/>
    <property type="evidence" value="ECO:0007669"/>
    <property type="project" value="TreeGrafter"/>
</dbReference>
<dbReference type="GO" id="GO:0007601">
    <property type="term" value="P:visual perception"/>
    <property type="evidence" value="ECO:0007669"/>
    <property type="project" value="TreeGrafter"/>
</dbReference>
<dbReference type="GO" id="GO:0071277">
    <property type="term" value="P:cellular response to calcium ion"/>
    <property type="evidence" value="ECO:0007669"/>
    <property type="project" value="TreeGrafter"/>
</dbReference>
<evidence type="ECO:0000256" key="3">
    <source>
        <dbReference type="ARBA" id="ARBA00022837"/>
    </source>
</evidence>
<dbReference type="InterPro" id="IPR009039">
    <property type="entry name" value="EAR"/>
</dbReference>
<evidence type="ECO:0000313" key="6">
    <source>
        <dbReference type="Proteomes" id="UP000233556"/>
    </source>
</evidence>
<dbReference type="SUPFAM" id="SSF89372">
    <property type="entry name" value="Fucose-specific lectin"/>
    <property type="match status" value="1"/>
</dbReference>
<dbReference type="InterPro" id="IPR026919">
    <property type="entry name" value="ADGRV1"/>
</dbReference>
<dbReference type="PANTHER" id="PTHR46682:SF1">
    <property type="entry name" value="ADHESION G-PROTEIN COUPLED RECEPTOR V1"/>
    <property type="match status" value="1"/>
</dbReference>
<dbReference type="GO" id="GO:0010855">
    <property type="term" value="F:adenylate cyclase inhibitor activity"/>
    <property type="evidence" value="ECO:0007669"/>
    <property type="project" value="TreeGrafter"/>
</dbReference>
<evidence type="ECO:0000256" key="2">
    <source>
        <dbReference type="ARBA" id="ARBA00022737"/>
    </source>
</evidence>
<evidence type="ECO:0000259" key="4">
    <source>
        <dbReference type="Pfam" id="PF03160"/>
    </source>
</evidence>
<proteinExistence type="predicted"/>
<keyword evidence="1" id="KW-0732">Signal</keyword>
<evidence type="ECO:0000313" key="5">
    <source>
        <dbReference type="EMBL" id="PKU30720.1"/>
    </source>
</evidence>
<dbReference type="InterPro" id="IPR003644">
    <property type="entry name" value="Calx_beta"/>
</dbReference>
<accession>A0A2I0TAA1</accession>
<keyword evidence="3" id="KW-0106">Calcium</keyword>
<dbReference type="Gene3D" id="2.60.40.2030">
    <property type="match status" value="1"/>
</dbReference>
<dbReference type="GO" id="GO:0004930">
    <property type="term" value="F:G protein-coupled receptor activity"/>
    <property type="evidence" value="ECO:0007669"/>
    <property type="project" value="InterPro"/>
</dbReference>
<dbReference type="InterPro" id="IPR038081">
    <property type="entry name" value="CalX-like_sf"/>
</dbReference>
<evidence type="ECO:0000256" key="1">
    <source>
        <dbReference type="ARBA" id="ARBA00022729"/>
    </source>
</evidence>
<name>A0A2I0TAA1_LIMLA</name>
<gene>
    <name evidence="5" type="ORF">llap_18976</name>
</gene>
<reference evidence="6" key="1">
    <citation type="submission" date="2017-11" db="EMBL/GenBank/DDBJ databases">
        <authorList>
            <person name="Lima N.C."/>
            <person name="Parody-Merino A.M."/>
            <person name="Battley P.F."/>
            <person name="Fidler A.E."/>
            <person name="Prosdocimi F."/>
        </authorList>
    </citation>
    <scope>NUCLEOTIDE SEQUENCE [LARGE SCALE GENOMIC DNA]</scope>
</reference>
<dbReference type="OrthoDB" id="2324346at2759"/>
<dbReference type="GO" id="GO:0016020">
    <property type="term" value="C:membrane"/>
    <property type="evidence" value="ECO:0007669"/>
    <property type="project" value="InterPro"/>
</dbReference>
<dbReference type="GO" id="GO:0005737">
    <property type="term" value="C:cytoplasm"/>
    <property type="evidence" value="ECO:0007669"/>
    <property type="project" value="TreeGrafter"/>
</dbReference>